<dbReference type="InterPro" id="IPR018154">
    <property type="entry name" value="TLV/ENV_coat_polyprotein"/>
</dbReference>
<protein>
    <submittedName>
        <fullName evidence="1">ENV2 protein</fullName>
    </submittedName>
</protein>
<dbReference type="AlphaFoldDB" id="A0A7L1D7I1"/>
<organism evidence="1 2">
    <name type="scientific">Serilophus lunatus</name>
    <name type="common">silver-breasted broadbill</name>
    <dbReference type="NCBI Taxonomy" id="239386"/>
    <lineage>
        <taxon>Eukaryota</taxon>
        <taxon>Metazoa</taxon>
        <taxon>Chordata</taxon>
        <taxon>Craniata</taxon>
        <taxon>Vertebrata</taxon>
        <taxon>Euteleostomi</taxon>
        <taxon>Archelosauria</taxon>
        <taxon>Archosauria</taxon>
        <taxon>Dinosauria</taxon>
        <taxon>Saurischia</taxon>
        <taxon>Theropoda</taxon>
        <taxon>Coelurosauria</taxon>
        <taxon>Aves</taxon>
        <taxon>Neognathae</taxon>
        <taxon>Neoaves</taxon>
        <taxon>Telluraves</taxon>
        <taxon>Australaves</taxon>
        <taxon>Passeriformes</taxon>
        <taxon>Eurylaimidae</taxon>
        <taxon>Serilophus</taxon>
    </lineage>
</organism>
<feature type="non-terminal residue" evidence="1">
    <location>
        <position position="67"/>
    </location>
</feature>
<comment type="caution">
    <text evidence="1">The sequence shown here is derived from an EMBL/GenBank/DDBJ whole genome shotgun (WGS) entry which is preliminary data.</text>
</comment>
<dbReference type="Pfam" id="PF00429">
    <property type="entry name" value="TLV_coat"/>
    <property type="match status" value="1"/>
</dbReference>
<feature type="non-terminal residue" evidence="1">
    <location>
        <position position="1"/>
    </location>
</feature>
<evidence type="ECO:0000313" key="2">
    <source>
        <dbReference type="Proteomes" id="UP000553648"/>
    </source>
</evidence>
<dbReference type="EMBL" id="VXBA01003494">
    <property type="protein sequence ID" value="NXM72961.1"/>
    <property type="molecule type" value="Genomic_DNA"/>
</dbReference>
<accession>A0A7L1D7I1</accession>
<dbReference type="OrthoDB" id="9306952at2759"/>
<sequence>ILNSTNPDMTANCWLCYDMRPPYYEAVGISSEPKLVSGPDPTQCLWNTVRKPGITMQYVSGLGRCVS</sequence>
<name>A0A7L1D7I1_9PASS</name>
<evidence type="ECO:0000313" key="1">
    <source>
        <dbReference type="EMBL" id="NXM72961.1"/>
    </source>
</evidence>
<keyword evidence="2" id="KW-1185">Reference proteome</keyword>
<gene>
    <name evidence="1" type="primary">Fv4_0</name>
    <name evidence="1" type="ORF">SERLUN_R15352</name>
</gene>
<proteinExistence type="predicted"/>
<dbReference type="Proteomes" id="UP000553648">
    <property type="component" value="Unassembled WGS sequence"/>
</dbReference>
<reference evidence="1 2" key="1">
    <citation type="submission" date="2019-09" db="EMBL/GenBank/DDBJ databases">
        <title>Bird 10,000 Genomes (B10K) Project - Family phase.</title>
        <authorList>
            <person name="Zhang G."/>
        </authorList>
    </citation>
    <scope>NUCLEOTIDE SEQUENCE [LARGE SCALE GENOMIC DNA]</scope>
    <source>
        <strain evidence="1">B10K-DU-002-03</strain>
        <tissue evidence="1">Muscle</tissue>
    </source>
</reference>